<sequence>MHQGDLHLGVGDLAPELGLDGQGDQGQGEGRPGAHGGSRKTPQASTQREDHRHCGILAAGIPRSTHGPQLPAHPQLDRQHPRHHLQPQRHRHQPRQAPARGEQRPGVAGDPTRWNPEDLLGTALSTCHMLTFLALCAKAKVEVLGYEDHAEAILDTVDKVSRVTQVHLRPVIRVARGTSMAKVVDLFEKAHKYCFVANSVTCEAVLNPRVVEA</sequence>
<feature type="region of interest" description="Disordered" evidence="1">
    <location>
        <begin position="1"/>
        <end position="113"/>
    </location>
</feature>
<dbReference type="PANTHER" id="PTHR42830">
    <property type="entry name" value="OSMOTICALLY INDUCIBLE FAMILY PROTEIN"/>
    <property type="match status" value="1"/>
</dbReference>
<organism evidence="2 3">
    <name type="scientific">Candidatus Geothrix skivensis</name>
    <dbReference type="NCBI Taxonomy" id="2954439"/>
    <lineage>
        <taxon>Bacteria</taxon>
        <taxon>Pseudomonadati</taxon>
        <taxon>Acidobacteriota</taxon>
        <taxon>Holophagae</taxon>
        <taxon>Holophagales</taxon>
        <taxon>Holophagaceae</taxon>
        <taxon>Geothrix</taxon>
    </lineage>
</organism>
<dbReference type="InterPro" id="IPR015946">
    <property type="entry name" value="KH_dom-like_a/b"/>
</dbReference>
<dbReference type="SUPFAM" id="SSF82784">
    <property type="entry name" value="OsmC-like"/>
    <property type="match status" value="1"/>
</dbReference>
<protein>
    <submittedName>
        <fullName evidence="2">OsmC family protein</fullName>
    </submittedName>
</protein>
<dbReference type="AlphaFoldDB" id="A0A9D7SII2"/>
<dbReference type="InterPro" id="IPR052707">
    <property type="entry name" value="OsmC_Ohr_Peroxiredoxin"/>
</dbReference>
<accession>A0A9D7SII2</accession>
<dbReference type="Proteomes" id="UP000886657">
    <property type="component" value="Unassembled WGS sequence"/>
</dbReference>
<reference evidence="2" key="1">
    <citation type="submission" date="2020-10" db="EMBL/GenBank/DDBJ databases">
        <title>Connecting structure to function with the recovery of over 1000 high-quality activated sludge metagenome-assembled genomes encoding full-length rRNA genes using long-read sequencing.</title>
        <authorList>
            <person name="Singleton C.M."/>
            <person name="Petriglieri F."/>
            <person name="Kristensen J.M."/>
            <person name="Kirkegaard R.H."/>
            <person name="Michaelsen T.Y."/>
            <person name="Andersen M.H."/>
            <person name="Karst S.M."/>
            <person name="Dueholm M.S."/>
            <person name="Nielsen P.H."/>
            <person name="Albertsen M."/>
        </authorList>
    </citation>
    <scope>NUCLEOTIDE SEQUENCE</scope>
    <source>
        <strain evidence="2">Skiv_18-Q3-R9-52_MAXAC.067</strain>
    </source>
</reference>
<evidence type="ECO:0000256" key="1">
    <source>
        <dbReference type="SAM" id="MobiDB-lite"/>
    </source>
</evidence>
<dbReference type="Gene3D" id="3.30.300.20">
    <property type="match status" value="1"/>
</dbReference>
<gene>
    <name evidence="2" type="ORF">IPP58_13245</name>
</gene>
<comment type="caution">
    <text evidence="2">The sequence shown here is derived from an EMBL/GenBank/DDBJ whole genome shotgun (WGS) entry which is preliminary data.</text>
</comment>
<dbReference type="Pfam" id="PF02566">
    <property type="entry name" value="OsmC"/>
    <property type="match status" value="1"/>
</dbReference>
<dbReference type="PANTHER" id="PTHR42830:SF2">
    <property type="entry name" value="OSMC_OHR FAMILY PROTEIN"/>
    <property type="match status" value="1"/>
</dbReference>
<feature type="compositionally biased region" description="Gly residues" evidence="1">
    <location>
        <begin position="20"/>
        <end position="36"/>
    </location>
</feature>
<dbReference type="InterPro" id="IPR003718">
    <property type="entry name" value="OsmC/Ohr_fam"/>
</dbReference>
<dbReference type="InterPro" id="IPR036102">
    <property type="entry name" value="OsmC/Ohrsf"/>
</dbReference>
<evidence type="ECO:0000313" key="2">
    <source>
        <dbReference type="EMBL" id="MBK9797436.1"/>
    </source>
</evidence>
<dbReference type="EMBL" id="JADKIO010000009">
    <property type="protein sequence ID" value="MBK9797436.1"/>
    <property type="molecule type" value="Genomic_DNA"/>
</dbReference>
<name>A0A9D7SII2_9BACT</name>
<proteinExistence type="predicted"/>
<feature type="compositionally biased region" description="Basic residues" evidence="1">
    <location>
        <begin position="80"/>
        <end position="94"/>
    </location>
</feature>
<evidence type="ECO:0000313" key="3">
    <source>
        <dbReference type="Proteomes" id="UP000886657"/>
    </source>
</evidence>